<keyword evidence="2" id="KW-1185">Reference proteome</keyword>
<evidence type="ECO:0000313" key="1">
    <source>
        <dbReference type="EMBL" id="MBT9431597.1"/>
    </source>
</evidence>
<proteinExistence type="predicted"/>
<dbReference type="EMBL" id="JAFJYC010000001">
    <property type="protein sequence ID" value="MBT9431597.1"/>
    <property type="molecule type" value="Genomic_DNA"/>
</dbReference>
<dbReference type="Proteomes" id="UP000811282">
    <property type="component" value="Unassembled WGS sequence"/>
</dbReference>
<organism evidence="1 2">
    <name type="scientific">Candidatus Sodalis endolongispinus</name>
    <dbReference type="NCBI Taxonomy" id="2812662"/>
    <lineage>
        <taxon>Bacteria</taxon>
        <taxon>Pseudomonadati</taxon>
        <taxon>Pseudomonadota</taxon>
        <taxon>Gammaproteobacteria</taxon>
        <taxon>Enterobacterales</taxon>
        <taxon>Bruguierivoracaceae</taxon>
        <taxon>Sodalis</taxon>
    </lineage>
</organism>
<protein>
    <submittedName>
        <fullName evidence="1">Uncharacterized protein</fullName>
    </submittedName>
</protein>
<accession>A0ABS5YA47</accession>
<evidence type="ECO:0000313" key="2">
    <source>
        <dbReference type="Proteomes" id="UP000811282"/>
    </source>
</evidence>
<comment type="caution">
    <text evidence="1">The sequence shown here is derived from an EMBL/GenBank/DDBJ whole genome shotgun (WGS) entry which is preliminary data.</text>
</comment>
<sequence length="75" mass="8623">MAINGDNVVPRHWLSRPSWFCASGDVLYSLNQTVEADRQIKDRIAARQGELLLTKGDMTIWKGPVIWQNDRHCEN</sequence>
<reference evidence="1 2" key="1">
    <citation type="journal article" date="2021" name="Genome Biol. Evol.">
        <title>The evolution of interdependence in a four-way mealybug symbiosis.</title>
        <authorList>
            <person name="Garber A.I."/>
            <person name="Kupper M."/>
            <person name="Laetsch D.R."/>
            <person name="Weldon S.R."/>
            <person name="Ladinsky M.S."/>
            <person name="Bjorkman P.J."/>
            <person name="McCutcheon J.P."/>
        </authorList>
    </citation>
    <scope>NUCLEOTIDE SEQUENCE [LARGE SCALE GENOMIC DNA]</scope>
    <source>
        <strain evidence="1">SOD</strain>
    </source>
</reference>
<gene>
    <name evidence="1" type="ORF">JZM24_04495</name>
</gene>
<dbReference type="RefSeq" id="WP_215668746.1">
    <property type="nucleotide sequence ID" value="NZ_JAFJYC010000001.1"/>
</dbReference>
<name>A0ABS5YA47_9GAMM</name>